<dbReference type="PIRSF" id="PIRSF005700">
    <property type="entry name" value="PepC"/>
    <property type="match status" value="1"/>
</dbReference>
<evidence type="ECO:0000313" key="11">
    <source>
        <dbReference type="EMBL" id="KAJ3224966.1"/>
    </source>
</evidence>
<evidence type="ECO:0000256" key="4">
    <source>
        <dbReference type="ARBA" id="ARBA00022670"/>
    </source>
</evidence>
<dbReference type="CDD" id="cd00585">
    <property type="entry name" value="Peptidase_C1B"/>
    <property type="match status" value="1"/>
</dbReference>
<proteinExistence type="inferred from homology"/>
<feature type="active site" evidence="10">
    <location>
        <position position="114"/>
    </location>
</feature>
<comment type="caution">
    <text evidence="11">The sequence shown here is derived from an EMBL/GenBank/DDBJ whole genome shotgun (WGS) entry which is preliminary data.</text>
</comment>
<dbReference type="Gene3D" id="3.90.70.10">
    <property type="entry name" value="Cysteine proteinases"/>
    <property type="match status" value="1"/>
</dbReference>
<dbReference type="AlphaFoldDB" id="A0AAD5U6P8"/>
<reference evidence="11" key="1">
    <citation type="submission" date="2020-05" db="EMBL/GenBank/DDBJ databases">
        <title>Phylogenomic resolution of chytrid fungi.</title>
        <authorList>
            <person name="Stajich J.E."/>
            <person name="Amses K."/>
            <person name="Simmons R."/>
            <person name="Seto K."/>
            <person name="Myers J."/>
            <person name="Bonds A."/>
            <person name="Quandt C.A."/>
            <person name="Barry K."/>
            <person name="Liu P."/>
            <person name="Grigoriev I."/>
            <person name="Longcore J.E."/>
            <person name="James T.Y."/>
        </authorList>
    </citation>
    <scope>NUCLEOTIDE SEQUENCE</scope>
    <source>
        <strain evidence="11">JEL0476</strain>
    </source>
</reference>
<comment type="function">
    <text evidence="9">Has aminopeptidase activity, shortening substrate peptides sequentially by 1 amino acid. Has bleomycin hydrolase activity, which can protect the cell from the toxic effects of bleomycin. Has homocysteine-thiolactonase activity, protecting the cell against homocysteine toxicity.</text>
</comment>
<dbReference type="InterPro" id="IPR038765">
    <property type="entry name" value="Papain-like_cys_pep_sf"/>
</dbReference>
<organism evidence="11 12">
    <name type="scientific">Clydaea vesicula</name>
    <dbReference type="NCBI Taxonomy" id="447962"/>
    <lineage>
        <taxon>Eukaryota</taxon>
        <taxon>Fungi</taxon>
        <taxon>Fungi incertae sedis</taxon>
        <taxon>Chytridiomycota</taxon>
        <taxon>Chytridiomycota incertae sedis</taxon>
        <taxon>Chytridiomycetes</taxon>
        <taxon>Lobulomycetales</taxon>
        <taxon>Lobulomycetaceae</taxon>
        <taxon>Clydaea</taxon>
    </lineage>
</organism>
<evidence type="ECO:0000256" key="7">
    <source>
        <dbReference type="ARBA" id="ARBA00025347"/>
    </source>
</evidence>
<dbReference type="PANTHER" id="PTHR10363:SF2">
    <property type="entry name" value="BLEOMYCIN HYDROLASE"/>
    <property type="match status" value="1"/>
</dbReference>
<dbReference type="InterPro" id="IPR004134">
    <property type="entry name" value="Peptidase_C1B"/>
</dbReference>
<evidence type="ECO:0000256" key="5">
    <source>
        <dbReference type="ARBA" id="ARBA00022801"/>
    </source>
</evidence>
<evidence type="ECO:0000256" key="2">
    <source>
        <dbReference type="ARBA" id="ARBA00012465"/>
    </source>
</evidence>
<feature type="active site" evidence="10">
    <location>
        <position position="428"/>
    </location>
</feature>
<sequence>MISALKNFFRRKNKNESPYSTSQVNQSPPPYIDSKCSVLVSQSVSKDITLDEIKSFSKCYNSDSKNELARTVLTHSKMEAVLLNNDALMRNEREFEIKLKLEGNITNQKQSGRCWIFASTNAMRLKIMKKFHLEEFELSQNYIFFYDKIEKANTFLQLVIDVALQEDDDSRLMQHLFKETMGDGGSWNLVINLIEKYGLVPKSAFPETIHSENSTEMNWLLTNKVREFGIALRRMVQKGTVSMDEVLAQKQIMMGDIYKIVVTCLGEPPKEFDWRFRCKKGHFHAFERMTPKSFYDLHLKDDVNQMVTLIHNPLQPYFRQLEIEYSGNIYGSHDISINVPMEILKEVAATQLKNGEPVTFSCDVSKFYGKNTMDMELFNYNAAFGLSPTVMNRSDRQMYGESSATHEMVFTGVHFDSNGKPLRWRVENSWGDSLETTGRHAFNNGSHGFEVMNDNWFGEYVFDIIADTKYLKGGDLDKILKAKKSATIVLPYWS</sequence>
<gene>
    <name evidence="11" type="ORF">HK099_007595</name>
</gene>
<keyword evidence="9" id="KW-0963">Cytoplasm</keyword>
<dbReference type="PROSITE" id="PS00139">
    <property type="entry name" value="THIOL_PROTEASE_CYS"/>
    <property type="match status" value="1"/>
</dbReference>
<dbReference type="GO" id="GO:0043418">
    <property type="term" value="P:homocysteine catabolic process"/>
    <property type="evidence" value="ECO:0007669"/>
    <property type="project" value="TreeGrafter"/>
</dbReference>
<keyword evidence="5 9" id="KW-0378">Hydrolase</keyword>
<dbReference type="SUPFAM" id="SSF54001">
    <property type="entry name" value="Cysteine proteinases"/>
    <property type="match status" value="1"/>
</dbReference>
<dbReference type="GO" id="GO:0005739">
    <property type="term" value="C:mitochondrion"/>
    <property type="evidence" value="ECO:0007669"/>
    <property type="project" value="UniProtKB-SubCell"/>
</dbReference>
<name>A0AAD5U6P8_9FUNG</name>
<dbReference type="Proteomes" id="UP001211065">
    <property type="component" value="Unassembled WGS sequence"/>
</dbReference>
<dbReference type="GO" id="GO:0006508">
    <property type="term" value="P:proteolysis"/>
    <property type="evidence" value="ECO:0007669"/>
    <property type="project" value="UniProtKB-KW"/>
</dbReference>
<keyword evidence="6 9" id="KW-0788">Thiol protease</keyword>
<keyword evidence="9" id="KW-0496">Mitochondrion</keyword>
<dbReference type="Pfam" id="PF03051">
    <property type="entry name" value="Peptidase_C1_2"/>
    <property type="match status" value="1"/>
</dbReference>
<dbReference type="GO" id="GO:0004197">
    <property type="term" value="F:cysteine-type endopeptidase activity"/>
    <property type="evidence" value="ECO:0007669"/>
    <property type="project" value="UniProtKB-EC"/>
</dbReference>
<dbReference type="PANTHER" id="PTHR10363">
    <property type="entry name" value="BLEOMYCIN HYDROLASE"/>
    <property type="match status" value="1"/>
</dbReference>
<dbReference type="InterPro" id="IPR000169">
    <property type="entry name" value="Pept_cys_AS"/>
</dbReference>
<evidence type="ECO:0000256" key="10">
    <source>
        <dbReference type="PIRSR" id="PIRSR005700-1"/>
    </source>
</evidence>
<evidence type="ECO:0000256" key="8">
    <source>
        <dbReference type="ARBA" id="ARBA00026080"/>
    </source>
</evidence>
<evidence type="ECO:0000256" key="9">
    <source>
        <dbReference type="PIRNR" id="PIRNR005700"/>
    </source>
</evidence>
<evidence type="ECO:0000256" key="3">
    <source>
        <dbReference type="ARBA" id="ARBA00016900"/>
    </source>
</evidence>
<comment type="similarity">
    <text evidence="9">Belongs to the peptidase C1 family.</text>
</comment>
<comment type="catalytic activity">
    <reaction evidence="1 9">
        <text>Inactivates bleomycin B2 (a cytotoxic glycometallopeptide) by hydrolysis of a carboxyamide bond of beta-aminoalanine, but also shows general aminopeptidase activity. The specificity varies somewhat with source, but amino acid arylamides of Met, Leu and Ala are preferred.</text>
        <dbReference type="EC" id="3.4.22.40"/>
    </reaction>
</comment>
<comment type="subcellular location">
    <subcellularLocation>
        <location evidence="9">Mitochondrion</location>
    </subcellularLocation>
    <subcellularLocation>
        <location evidence="9">Cytoplasm</location>
    </subcellularLocation>
</comment>
<dbReference type="EC" id="3.4.22.40" evidence="2 9"/>
<comment type="subunit">
    <text evidence="8">Homohexamer. Binds to nucleic acids. Binds single-stranded DNA and RNA with higher affinity than double-stranded DNA.</text>
</comment>
<feature type="active site" evidence="10">
    <location>
        <position position="406"/>
    </location>
</feature>
<keyword evidence="4 9" id="KW-0645">Protease</keyword>
<evidence type="ECO:0000256" key="6">
    <source>
        <dbReference type="ARBA" id="ARBA00022807"/>
    </source>
</evidence>
<dbReference type="EMBL" id="JADGJW010000075">
    <property type="protein sequence ID" value="KAJ3224966.1"/>
    <property type="molecule type" value="Genomic_DNA"/>
</dbReference>
<dbReference type="GO" id="GO:0070005">
    <property type="term" value="F:cysteine-type aminopeptidase activity"/>
    <property type="evidence" value="ECO:0007669"/>
    <property type="project" value="InterPro"/>
</dbReference>
<protein>
    <recommendedName>
        <fullName evidence="3 9">Cysteine proteinase 1, mitochondrial</fullName>
        <ecNumber evidence="2 9">3.4.22.40</ecNumber>
    </recommendedName>
</protein>
<keyword evidence="12" id="KW-1185">Reference proteome</keyword>
<accession>A0AAD5U6P8</accession>
<dbReference type="GO" id="GO:0009636">
    <property type="term" value="P:response to toxic substance"/>
    <property type="evidence" value="ECO:0007669"/>
    <property type="project" value="TreeGrafter"/>
</dbReference>
<evidence type="ECO:0000313" key="12">
    <source>
        <dbReference type="Proteomes" id="UP001211065"/>
    </source>
</evidence>
<comment type="function">
    <text evidence="7">The normal physiological role of the enzyme is unknown, but it is not essential for the viability of yeast cells. Has aminopeptidase activity, shortening substrate peptides sequentially by 1 amino acid. Has bleomycin hydrolase activity, which can protect the cell from the toxic effects of bleomycin. Has homocysteine-thiolactonase activity, protecting the cell against homocysteine toxicity. Acts as a repressor in the GAL4 regulatory system, but this does not require either the peptidase or nucleic acid-binding activities.</text>
</comment>
<evidence type="ECO:0000256" key="1">
    <source>
        <dbReference type="ARBA" id="ARBA00000423"/>
    </source>
</evidence>